<dbReference type="Pfam" id="PF00226">
    <property type="entry name" value="DnaJ"/>
    <property type="match status" value="1"/>
</dbReference>
<dbReference type="OrthoDB" id="10250354at2759"/>
<evidence type="ECO:0000259" key="6">
    <source>
        <dbReference type="PROSITE" id="PS50076"/>
    </source>
</evidence>
<name>A0A8J5HHI0_ZINOF</name>
<evidence type="ECO:0000256" key="2">
    <source>
        <dbReference type="ARBA" id="ARBA00022692"/>
    </source>
</evidence>
<keyword evidence="3" id="KW-1133">Transmembrane helix</keyword>
<dbReference type="GO" id="GO:0005789">
    <property type="term" value="C:endoplasmic reticulum membrane"/>
    <property type="evidence" value="ECO:0007669"/>
    <property type="project" value="TreeGrafter"/>
</dbReference>
<comment type="subcellular location">
    <subcellularLocation>
        <location evidence="1">Membrane</location>
        <topology evidence="1">Single-pass membrane protein</topology>
    </subcellularLocation>
</comment>
<organism evidence="7 8">
    <name type="scientific">Zingiber officinale</name>
    <name type="common">Ginger</name>
    <name type="synonym">Amomum zingiber</name>
    <dbReference type="NCBI Taxonomy" id="94328"/>
    <lineage>
        <taxon>Eukaryota</taxon>
        <taxon>Viridiplantae</taxon>
        <taxon>Streptophyta</taxon>
        <taxon>Embryophyta</taxon>
        <taxon>Tracheophyta</taxon>
        <taxon>Spermatophyta</taxon>
        <taxon>Magnoliopsida</taxon>
        <taxon>Liliopsida</taxon>
        <taxon>Zingiberales</taxon>
        <taxon>Zingiberaceae</taxon>
        <taxon>Zingiber</taxon>
    </lineage>
</organism>
<keyword evidence="4" id="KW-0472">Membrane</keyword>
<reference evidence="7 8" key="1">
    <citation type="submission" date="2020-08" db="EMBL/GenBank/DDBJ databases">
        <title>Plant Genome Project.</title>
        <authorList>
            <person name="Zhang R.-G."/>
        </authorList>
    </citation>
    <scope>NUCLEOTIDE SEQUENCE [LARGE SCALE GENOMIC DNA]</scope>
    <source>
        <tissue evidence="7">Rhizome</tissue>
    </source>
</reference>
<evidence type="ECO:0000313" key="7">
    <source>
        <dbReference type="EMBL" id="KAG6527218.1"/>
    </source>
</evidence>
<accession>A0A8J5HHI0</accession>
<evidence type="ECO:0000256" key="1">
    <source>
        <dbReference type="ARBA" id="ARBA00004167"/>
    </source>
</evidence>
<dbReference type="GO" id="GO:0030544">
    <property type="term" value="F:Hsp70 protein binding"/>
    <property type="evidence" value="ECO:0007669"/>
    <property type="project" value="TreeGrafter"/>
</dbReference>
<feature type="compositionally biased region" description="Acidic residues" evidence="5">
    <location>
        <begin position="52"/>
        <end position="62"/>
    </location>
</feature>
<evidence type="ECO:0000313" key="8">
    <source>
        <dbReference type="Proteomes" id="UP000734854"/>
    </source>
</evidence>
<dbReference type="Pfam" id="PF09320">
    <property type="entry name" value="DUF1977"/>
    <property type="match status" value="1"/>
</dbReference>
<gene>
    <name evidence="7" type="ORF">ZIOFF_009313</name>
</gene>
<dbReference type="PANTHER" id="PTHR43908">
    <property type="entry name" value="AT29763P-RELATED"/>
    <property type="match status" value="1"/>
</dbReference>
<dbReference type="InterPro" id="IPR051100">
    <property type="entry name" value="DnaJ_subfamily_B/C"/>
</dbReference>
<protein>
    <recommendedName>
        <fullName evidence="6">J domain-containing protein</fullName>
    </recommendedName>
</protein>
<dbReference type="GO" id="GO:0071218">
    <property type="term" value="P:cellular response to misfolded protein"/>
    <property type="evidence" value="ECO:0007669"/>
    <property type="project" value="TreeGrafter"/>
</dbReference>
<dbReference type="EMBL" id="JACMSC010000003">
    <property type="protein sequence ID" value="KAG6527218.1"/>
    <property type="molecule type" value="Genomic_DNA"/>
</dbReference>
<dbReference type="InterPro" id="IPR001623">
    <property type="entry name" value="DnaJ_domain"/>
</dbReference>
<dbReference type="PROSITE" id="PS50076">
    <property type="entry name" value="DNAJ_2"/>
    <property type="match status" value="1"/>
</dbReference>
<dbReference type="InterPro" id="IPR015399">
    <property type="entry name" value="DUF1977_DnaJ-like"/>
</dbReference>
<comment type="caution">
    <text evidence="7">The sequence shown here is derived from an EMBL/GenBank/DDBJ whole genome shotgun (WGS) entry which is preliminary data.</text>
</comment>
<evidence type="ECO:0000256" key="5">
    <source>
        <dbReference type="SAM" id="MobiDB-lite"/>
    </source>
</evidence>
<dbReference type="PANTHER" id="PTHR43908:SF3">
    <property type="entry name" value="AT29763P-RELATED"/>
    <property type="match status" value="1"/>
</dbReference>
<dbReference type="Proteomes" id="UP000734854">
    <property type="component" value="Unassembled WGS sequence"/>
</dbReference>
<proteinExistence type="predicted"/>
<dbReference type="SMART" id="SM00271">
    <property type="entry name" value="DnaJ"/>
    <property type="match status" value="1"/>
</dbReference>
<dbReference type="CDD" id="cd06257">
    <property type="entry name" value="DnaJ"/>
    <property type="match status" value="1"/>
</dbReference>
<keyword evidence="2" id="KW-0812">Transmembrane</keyword>
<dbReference type="AlphaFoldDB" id="A0A8J5HHI0"/>
<evidence type="ECO:0000256" key="3">
    <source>
        <dbReference type="ARBA" id="ARBA00022989"/>
    </source>
</evidence>
<keyword evidence="8" id="KW-1185">Reference proteome</keyword>
<evidence type="ECO:0000256" key="4">
    <source>
        <dbReference type="ARBA" id="ARBA00023136"/>
    </source>
</evidence>
<feature type="region of interest" description="Disordered" evidence="5">
    <location>
        <begin position="41"/>
        <end position="113"/>
    </location>
</feature>
<sequence>MEGNKDEALKCLRIGRDALEAGDRVRALKFLSKARRLDPTLPIEGLLSDAEAPVDGESEGPDDSAASSNAAPQRDRPPSGGASSRAGASAASSKAKNCSDGSGSGSAREYTEEQVTIIRQIKKQKDYYQILGLERGCTVEDIKKSYRKLSLKVHPDKNQAPGAEEAFKAVSKAFQCLSSEESRKRYDVSGSDEPALTRSAAHRRSNGFNGFYDEDFDADEIFRNFFYGGGPAVATSFGTFQFRTGGMGRASANEMHGSFNPNLRMLIQILPILVLLLLNFLPSNEPVYTLNRNYPYQHKLETSRGVKYFVKSVNFEEEYPYQSQKRTSLEEQVERDYVGILTQNCRVELQRRQWGLSYQSPHCDMLQKFQATA</sequence>
<feature type="compositionally biased region" description="Low complexity" evidence="5">
    <location>
        <begin position="78"/>
        <end position="96"/>
    </location>
</feature>
<feature type="domain" description="J" evidence="6">
    <location>
        <begin position="126"/>
        <end position="190"/>
    </location>
</feature>